<dbReference type="EMBL" id="JASITI010000021">
    <property type="protein sequence ID" value="MDK9497669.1"/>
    <property type="molecule type" value="Genomic_DNA"/>
</dbReference>
<dbReference type="Proteomes" id="UP001223390">
    <property type="component" value="Unassembled WGS sequence"/>
</dbReference>
<dbReference type="Pfam" id="PF01869">
    <property type="entry name" value="BcrAD_BadFG"/>
    <property type="match status" value="1"/>
</dbReference>
<organism evidence="2 3">
    <name type="scientific">Streptomyces katrae</name>
    <dbReference type="NCBI Taxonomy" id="68223"/>
    <lineage>
        <taxon>Bacteria</taxon>
        <taxon>Bacillati</taxon>
        <taxon>Actinomycetota</taxon>
        <taxon>Actinomycetes</taxon>
        <taxon>Kitasatosporales</taxon>
        <taxon>Streptomycetaceae</taxon>
        <taxon>Streptomyces</taxon>
    </lineage>
</organism>
<dbReference type="PANTHER" id="PTHR43190">
    <property type="entry name" value="N-ACETYL-D-GLUCOSAMINE KINASE"/>
    <property type="match status" value="1"/>
</dbReference>
<evidence type="ECO:0000259" key="1">
    <source>
        <dbReference type="Pfam" id="PF01869"/>
    </source>
</evidence>
<dbReference type="InterPro" id="IPR002731">
    <property type="entry name" value="ATPase_BadF"/>
</dbReference>
<evidence type="ECO:0000313" key="3">
    <source>
        <dbReference type="Proteomes" id="UP001223390"/>
    </source>
</evidence>
<keyword evidence="3" id="KW-1185">Reference proteome</keyword>
<proteinExistence type="predicted"/>
<sequence>MTRTARTTTLVLGIDAGGSGLRAAVAAADGGPPLATASAGAGNARSVPERLLEERLAHAVGEVLAADGRAERVRCVVAGFAGAGVAGTPGAPGAPGDGGHGRARRALDAALARHGVRAASVHVMADSEVAFAAAPGTPPDGLVLVAGTGAAAVRIRGHRRAAAADGCGWLTGDDGSGFWIAREGLRRALRGLDGRGPATTLLPRLATAFGATPAPADPYALRYVLIDGARAASEPARLARLCPVVFDAAADGDPVAEGILDEAAGLLADSAAALRPRRGEPLVTVGGLIGPAGPLLPRLTTRLSPWSLTPHPVANGLPGAVALARRGELFRPVRTSSLR</sequence>
<dbReference type="InterPro" id="IPR043129">
    <property type="entry name" value="ATPase_NBD"/>
</dbReference>
<comment type="caution">
    <text evidence="2">The sequence shown here is derived from an EMBL/GenBank/DDBJ whole genome shotgun (WGS) entry which is preliminary data.</text>
</comment>
<name>A0ABT7GWM7_9ACTN</name>
<dbReference type="SUPFAM" id="SSF53067">
    <property type="entry name" value="Actin-like ATPase domain"/>
    <property type="match status" value="2"/>
</dbReference>
<reference evidence="2 3" key="1">
    <citation type="submission" date="2023-05" db="EMBL/GenBank/DDBJ databases">
        <title>Sequencing and Assembly of Streptomyces sp. NP73.</title>
        <authorList>
            <person name="Konwar A.N."/>
            <person name="Saikia K."/>
            <person name="Thakur D."/>
        </authorList>
    </citation>
    <scope>NUCLEOTIDE SEQUENCE [LARGE SCALE GENOMIC DNA]</scope>
    <source>
        <strain evidence="2 3">NP73</strain>
    </source>
</reference>
<dbReference type="RefSeq" id="WP_285343400.1">
    <property type="nucleotide sequence ID" value="NZ_JASITI010000021.1"/>
</dbReference>
<dbReference type="PANTHER" id="PTHR43190:SF3">
    <property type="entry name" value="N-ACETYL-D-GLUCOSAMINE KINASE"/>
    <property type="match status" value="1"/>
</dbReference>
<feature type="domain" description="ATPase BadF/BadG/BcrA/BcrD type" evidence="1">
    <location>
        <begin position="12"/>
        <end position="290"/>
    </location>
</feature>
<evidence type="ECO:0000313" key="2">
    <source>
        <dbReference type="EMBL" id="MDK9497669.1"/>
    </source>
</evidence>
<accession>A0ABT7GWM7</accession>
<gene>
    <name evidence="2" type="ORF">QEZ40_002612</name>
</gene>
<protein>
    <submittedName>
        <fullName evidence="2">ATPase</fullName>
    </submittedName>
</protein>
<dbReference type="Gene3D" id="3.30.420.40">
    <property type="match status" value="2"/>
</dbReference>
<dbReference type="InterPro" id="IPR052519">
    <property type="entry name" value="Euk-type_GlcNAc_Kinase"/>
</dbReference>